<evidence type="ECO:0000256" key="1">
    <source>
        <dbReference type="SAM" id="Phobius"/>
    </source>
</evidence>
<feature type="transmembrane region" description="Helical" evidence="1">
    <location>
        <begin position="313"/>
        <end position="334"/>
    </location>
</feature>
<name>A0A9P9CZL1_9HYPO</name>
<comment type="caution">
    <text evidence="2">The sequence shown here is derived from an EMBL/GenBank/DDBJ whole genome shotgun (WGS) entry which is preliminary data.</text>
</comment>
<dbReference type="Proteomes" id="UP000717696">
    <property type="component" value="Unassembled WGS sequence"/>
</dbReference>
<evidence type="ECO:0000313" key="3">
    <source>
        <dbReference type="Proteomes" id="UP000717696"/>
    </source>
</evidence>
<dbReference type="EMBL" id="JAGMUU010000069">
    <property type="protein sequence ID" value="KAH7109737.1"/>
    <property type="molecule type" value="Genomic_DNA"/>
</dbReference>
<proteinExistence type="predicted"/>
<organism evidence="2 3">
    <name type="scientific">Dactylonectria estremocensis</name>
    <dbReference type="NCBI Taxonomy" id="1079267"/>
    <lineage>
        <taxon>Eukaryota</taxon>
        <taxon>Fungi</taxon>
        <taxon>Dikarya</taxon>
        <taxon>Ascomycota</taxon>
        <taxon>Pezizomycotina</taxon>
        <taxon>Sordariomycetes</taxon>
        <taxon>Hypocreomycetidae</taxon>
        <taxon>Hypocreales</taxon>
        <taxon>Nectriaceae</taxon>
        <taxon>Dactylonectria</taxon>
    </lineage>
</organism>
<feature type="transmembrane region" description="Helical" evidence="1">
    <location>
        <begin position="289"/>
        <end position="307"/>
    </location>
</feature>
<evidence type="ECO:0000313" key="2">
    <source>
        <dbReference type="EMBL" id="KAH7109737.1"/>
    </source>
</evidence>
<sequence>MPSISYTHDIERQAGLGVQTFLQVTENMPDIRDRAGQGCFLCLESHKHGQYATLVPCLRPTKARRVIRRHKIFTDNPKLIYEKMTPWDSACESDNDIYRRLVDTCYQHLGWWKRWLPYYGITEVLEVNFQFAGIVEPDGRYPIQMDPVKPDNVLEECEKIISRHPTGPYFDINDACLDDHHHSDQCRIGMEEWSQPCIRVDAEKAEQRRNRLLFLSLLRDCARDPARANGLHTLEGLAQESCIYDTKGPNQVALPLLHERFQGTVQMRGLHFVLGLQTDRISIELPFRISFAWFGIFAVWLCLFLWRGGGGDWATALALAQVVAASISIVIAYVRQ</sequence>
<gene>
    <name evidence="2" type="ORF">B0J13DRAFT_578754</name>
</gene>
<keyword evidence="1" id="KW-0472">Membrane</keyword>
<keyword evidence="1" id="KW-0812">Transmembrane</keyword>
<keyword evidence="1" id="KW-1133">Transmembrane helix</keyword>
<dbReference type="AlphaFoldDB" id="A0A9P9CZL1"/>
<accession>A0A9P9CZL1</accession>
<protein>
    <submittedName>
        <fullName evidence="2">Uncharacterized protein</fullName>
    </submittedName>
</protein>
<keyword evidence="3" id="KW-1185">Reference proteome</keyword>
<dbReference type="OrthoDB" id="3557612at2759"/>
<reference evidence="2" key="1">
    <citation type="journal article" date="2021" name="Nat. Commun.">
        <title>Genetic determinants of endophytism in the Arabidopsis root mycobiome.</title>
        <authorList>
            <person name="Mesny F."/>
            <person name="Miyauchi S."/>
            <person name="Thiergart T."/>
            <person name="Pickel B."/>
            <person name="Atanasova L."/>
            <person name="Karlsson M."/>
            <person name="Huettel B."/>
            <person name="Barry K.W."/>
            <person name="Haridas S."/>
            <person name="Chen C."/>
            <person name="Bauer D."/>
            <person name="Andreopoulos W."/>
            <person name="Pangilinan J."/>
            <person name="LaButti K."/>
            <person name="Riley R."/>
            <person name="Lipzen A."/>
            <person name="Clum A."/>
            <person name="Drula E."/>
            <person name="Henrissat B."/>
            <person name="Kohler A."/>
            <person name="Grigoriev I.V."/>
            <person name="Martin F.M."/>
            <person name="Hacquard S."/>
        </authorList>
    </citation>
    <scope>NUCLEOTIDE SEQUENCE</scope>
    <source>
        <strain evidence="2">MPI-CAGE-AT-0021</strain>
    </source>
</reference>